<dbReference type="PROSITE" id="PS50157">
    <property type="entry name" value="ZINC_FINGER_C2H2_2"/>
    <property type="match status" value="1"/>
</dbReference>
<feature type="region of interest" description="Disordered" evidence="2">
    <location>
        <begin position="147"/>
        <end position="196"/>
    </location>
</feature>
<dbReference type="InterPro" id="IPR040436">
    <property type="entry name" value="Disconnected-like"/>
</dbReference>
<feature type="region of interest" description="Disordered" evidence="2">
    <location>
        <begin position="323"/>
        <end position="428"/>
    </location>
</feature>
<dbReference type="SMART" id="SM00355">
    <property type="entry name" value="ZnF_C2H2"/>
    <property type="match status" value="2"/>
</dbReference>
<keyword evidence="5" id="KW-1185">Reference proteome</keyword>
<keyword evidence="1" id="KW-0862">Zinc</keyword>
<feature type="compositionally biased region" description="Basic and acidic residues" evidence="2">
    <location>
        <begin position="752"/>
        <end position="772"/>
    </location>
</feature>
<dbReference type="GO" id="GO:0008270">
    <property type="term" value="F:zinc ion binding"/>
    <property type="evidence" value="ECO:0007669"/>
    <property type="project" value="UniProtKB-KW"/>
</dbReference>
<dbReference type="PROSITE" id="PS00028">
    <property type="entry name" value="ZINC_FINGER_C2H2_1"/>
    <property type="match status" value="1"/>
</dbReference>
<feature type="compositionally biased region" description="Polar residues" evidence="2">
    <location>
        <begin position="807"/>
        <end position="819"/>
    </location>
</feature>
<dbReference type="Gene3D" id="3.30.160.60">
    <property type="entry name" value="Classic Zinc Finger"/>
    <property type="match status" value="1"/>
</dbReference>
<keyword evidence="1" id="KW-0479">Metal-binding</keyword>
<organism evidence="4 5">
    <name type="scientific">Trichogramma kaykai</name>
    <dbReference type="NCBI Taxonomy" id="54128"/>
    <lineage>
        <taxon>Eukaryota</taxon>
        <taxon>Metazoa</taxon>
        <taxon>Ecdysozoa</taxon>
        <taxon>Arthropoda</taxon>
        <taxon>Hexapoda</taxon>
        <taxon>Insecta</taxon>
        <taxon>Pterygota</taxon>
        <taxon>Neoptera</taxon>
        <taxon>Endopterygota</taxon>
        <taxon>Hymenoptera</taxon>
        <taxon>Apocrita</taxon>
        <taxon>Proctotrupomorpha</taxon>
        <taxon>Chalcidoidea</taxon>
        <taxon>Trichogrammatidae</taxon>
        <taxon>Trichogramma</taxon>
    </lineage>
</organism>
<evidence type="ECO:0000256" key="2">
    <source>
        <dbReference type="SAM" id="MobiDB-lite"/>
    </source>
</evidence>
<dbReference type="Proteomes" id="UP001627154">
    <property type="component" value="Unassembled WGS sequence"/>
</dbReference>
<protein>
    <recommendedName>
        <fullName evidence="3">C2H2-type domain-containing protein</fullName>
    </recommendedName>
</protein>
<feature type="compositionally biased region" description="Polar residues" evidence="2">
    <location>
        <begin position="350"/>
        <end position="362"/>
    </location>
</feature>
<feature type="compositionally biased region" description="Basic and acidic residues" evidence="2">
    <location>
        <begin position="780"/>
        <end position="806"/>
    </location>
</feature>
<feature type="domain" description="C2H2-type" evidence="3">
    <location>
        <begin position="434"/>
        <end position="462"/>
    </location>
</feature>
<sequence length="1052" mass="112896">MITYASHCYVKKYELIFSENYHFFLAIKDSYRNGSVLDRWSVCTAEEEPLVLQQFLKFPETRPFAQQLLQATAGGVGSAASSKSQQQTKQQQEAVSTSISTLGSTHTADVMSPSRRQSPPTMPLAHLPPPLHLLHCGGLPLSGAPGLSPEGLVPLPHHPHHHPLSPSSSGANSLPTSRPHHFTSASSPVSATSPPQSNLATAAAVAAVVSKYAGTPLNQLQNMQPFDFHKLSSLGMQAHFPTMAAQIQSASAASAANAASARRRDNESSPNHPSLGQGLRSANSFARDLITGVSSAFSPHSFSHTKSYPPLGAVKAGGVEASKNNNEHHSEAASSTDKASGSEEDDLSDENSGSALNLSTSWRPAKQSRYNPAEAPPANNSRQFLGSQPLNSRPAPPSRKSSSPGKRQQWGASSNIPPNLGTPFINPATGKKRVQCNVCLKTFCDKGALKIHFSAVHLREMHQCTVKGCSMMFSSRRSRNRHSANPNPKLHSPHLRRKISPHDGRSSMAHSLVMPQPGMPLAPSSFNPHLPFGSYPMLTPPPELRSPASLCGVDPKFMDQSNAHNNRAYEESLAAQQRLAGPGSHLNHSVSSPPLRSHSDTFDGDDDDDDDDDGIVVVGDEDMMQVKPHQDENEEEDQPADFSLNSSAKRLRLSTGDDDMNSNADSSHEDAASVETGEPQPFAAAHLASNPAFLNNRGVRKRKSQNPTRCSLRVEANSSSTDNESSNDAAHATQEDQPEDLSATAKPNTAEVKTEKGSQAQESEKAISDSRSDVATTPQAEHRDSPTEKSEAKTKNTEEAEAREQQPENLSSRASSPATSKCGDDNETKNSRMSQEKEIAAMKESPRKSPQLSDCRSQRASPSRDNRERTPASTISRVESPKSEHEPEEKRKVARAPEARIDEGESAHPVLSLNPPRMIDAQYAPTADDRQAAMHNHYVQEQALQMQLLVAAGSYNAAATPFGMPHPRLTPPEIAAAAAAAAANGRSGFDVWPSMYQPRLPVGIDPNIAAAAAAAAAAGAPHGAPGQYPNQLLSWLSLIQRLALHNGHGYGQ</sequence>
<feature type="compositionally biased region" description="Polar residues" evidence="2">
    <location>
        <begin position="848"/>
        <end position="861"/>
    </location>
</feature>
<dbReference type="InterPro" id="IPR013087">
    <property type="entry name" value="Znf_C2H2_type"/>
</dbReference>
<reference evidence="4 5" key="1">
    <citation type="journal article" date="2024" name="bioRxiv">
        <title>A reference genome for Trichogramma kaykai: A tiny desert-dwelling parasitoid wasp with competing sex-ratio distorters.</title>
        <authorList>
            <person name="Culotta J."/>
            <person name="Lindsey A.R."/>
        </authorList>
    </citation>
    <scope>NUCLEOTIDE SEQUENCE [LARGE SCALE GENOMIC DNA]</scope>
    <source>
        <strain evidence="4 5">KSX58</strain>
    </source>
</reference>
<dbReference type="PANTHER" id="PTHR15021:SF0">
    <property type="entry name" value="DISCO-RELATED, ISOFORM A-RELATED"/>
    <property type="match status" value="1"/>
</dbReference>
<name>A0ABD2X043_9HYME</name>
<evidence type="ECO:0000256" key="1">
    <source>
        <dbReference type="PROSITE-ProRule" id="PRU00042"/>
    </source>
</evidence>
<feature type="region of interest" description="Disordered" evidence="2">
    <location>
        <begin position="653"/>
        <end position="913"/>
    </location>
</feature>
<accession>A0ABD2X043</accession>
<feature type="compositionally biased region" description="Low complexity" evidence="2">
    <location>
        <begin position="183"/>
        <end position="196"/>
    </location>
</feature>
<feature type="compositionally biased region" description="Low complexity" evidence="2">
    <location>
        <begin position="79"/>
        <end position="97"/>
    </location>
</feature>
<feature type="region of interest" description="Disordered" evidence="2">
    <location>
        <begin position="255"/>
        <end position="279"/>
    </location>
</feature>
<feature type="region of interest" description="Disordered" evidence="2">
    <location>
        <begin position="79"/>
        <end position="126"/>
    </location>
</feature>
<dbReference type="EMBL" id="JBJJXI010000059">
    <property type="protein sequence ID" value="KAL3398737.1"/>
    <property type="molecule type" value="Genomic_DNA"/>
</dbReference>
<dbReference type="PANTHER" id="PTHR15021">
    <property type="entry name" value="DISCONNECTED-RELATED"/>
    <property type="match status" value="1"/>
</dbReference>
<feature type="compositionally biased region" description="Basic and acidic residues" evidence="2">
    <location>
        <begin position="822"/>
        <end position="847"/>
    </location>
</feature>
<feature type="compositionally biased region" description="Polar residues" evidence="2">
    <location>
        <begin position="268"/>
        <end position="279"/>
    </location>
</feature>
<feature type="region of interest" description="Disordered" evidence="2">
    <location>
        <begin position="475"/>
        <end position="510"/>
    </location>
</feature>
<gene>
    <name evidence="4" type="ORF">TKK_007862</name>
</gene>
<feature type="region of interest" description="Disordered" evidence="2">
    <location>
        <begin position="578"/>
        <end position="615"/>
    </location>
</feature>
<evidence type="ECO:0000259" key="3">
    <source>
        <dbReference type="PROSITE" id="PS50157"/>
    </source>
</evidence>
<evidence type="ECO:0000313" key="5">
    <source>
        <dbReference type="Proteomes" id="UP001627154"/>
    </source>
</evidence>
<feature type="compositionally biased region" description="Polar residues" evidence="2">
    <location>
        <begin position="378"/>
        <end position="391"/>
    </location>
</feature>
<feature type="compositionally biased region" description="Basic and acidic residues" evidence="2">
    <location>
        <begin position="879"/>
        <end position="906"/>
    </location>
</feature>
<comment type="caution">
    <text evidence="4">The sequence shown here is derived from an EMBL/GenBank/DDBJ whole genome shotgun (WGS) entry which is preliminary data.</text>
</comment>
<proteinExistence type="predicted"/>
<dbReference type="AlphaFoldDB" id="A0ABD2X043"/>
<keyword evidence="1" id="KW-0863">Zinc-finger</keyword>
<feature type="region of interest" description="Disordered" evidence="2">
    <location>
        <begin position="627"/>
        <end position="646"/>
    </location>
</feature>
<evidence type="ECO:0000313" key="4">
    <source>
        <dbReference type="EMBL" id="KAL3398737.1"/>
    </source>
</evidence>
<feature type="compositionally biased region" description="Polar residues" evidence="2">
    <location>
        <begin position="98"/>
        <end position="107"/>
    </location>
</feature>
<feature type="compositionally biased region" description="Acidic residues" evidence="2">
    <location>
        <begin position="602"/>
        <end position="615"/>
    </location>
</feature>
<feature type="compositionally biased region" description="Low complexity" evidence="2">
    <location>
        <begin position="715"/>
        <end position="730"/>
    </location>
</feature>